<evidence type="ECO:0000256" key="5">
    <source>
        <dbReference type="ARBA" id="ARBA00022989"/>
    </source>
</evidence>
<reference evidence="9 10" key="1">
    <citation type="submission" date="2019-08" db="EMBL/GenBank/DDBJ databases">
        <title>Selenomonas sp. mPRGC5 and Selenomonas sp. mPRGC8 isolated from ruminal fluid of dairy goat (Capra hircus).</title>
        <authorList>
            <person name="Poothong S."/>
            <person name="Nuengjamnong C."/>
            <person name="Tanasupawat S."/>
        </authorList>
    </citation>
    <scope>NUCLEOTIDE SEQUENCE [LARGE SCALE GENOMIC DNA]</scope>
    <source>
        <strain evidence="10">mPRGC5</strain>
    </source>
</reference>
<name>A0A5D6W3F0_9FIRM</name>
<evidence type="ECO:0000256" key="4">
    <source>
        <dbReference type="ARBA" id="ARBA00022692"/>
    </source>
</evidence>
<dbReference type="InterPro" id="IPR025937">
    <property type="entry name" value="PDGLE_dom"/>
</dbReference>
<evidence type="ECO:0000256" key="6">
    <source>
        <dbReference type="ARBA" id="ARBA00023136"/>
    </source>
</evidence>
<feature type="domain" description="PDGLE" evidence="8">
    <location>
        <begin position="232"/>
        <end position="322"/>
    </location>
</feature>
<keyword evidence="10" id="KW-1185">Reference proteome</keyword>
<evidence type="ECO:0000256" key="7">
    <source>
        <dbReference type="SAM" id="Phobius"/>
    </source>
</evidence>
<dbReference type="RefSeq" id="WP_149171862.1">
    <property type="nucleotide sequence ID" value="NZ_VTOY01000009.1"/>
</dbReference>
<feature type="transmembrane region" description="Helical" evidence="7">
    <location>
        <begin position="181"/>
        <end position="210"/>
    </location>
</feature>
<gene>
    <name evidence="9" type="primary">cbiM</name>
    <name evidence="9" type="ORF">FZ040_10050</name>
</gene>
<dbReference type="EMBL" id="VTOY01000009">
    <property type="protein sequence ID" value="TYZ21348.1"/>
    <property type="molecule type" value="Genomic_DNA"/>
</dbReference>
<dbReference type="InterPro" id="IPR002751">
    <property type="entry name" value="CbiM/NikMN"/>
</dbReference>
<sequence length="338" mass="35402">MHIPENYLSPSTCAVFGAAMAPVWWLAVQKVKQEVPKEKMPMLGIGAAFSFLGMMFNLPLPGGTTGHAVGAVLLAIMFGPWSACLAVSIALFVQALFFGDGGLLAFGANCFNMAFVMPFAGFAIYRALKKAMPAHELIAAGAGAYVGINLAALCAAIEFGLQPLLFTDAAGHALYCPYPLAISIPAMMVGHLTLFGLAEVIFTTAILGYLKKAAPSLLADTAQQAGAGLKTIYGLVALLILGTPLGLLASGTAWGEWDPEELAEQDFLGSALGYTPAGMEDGFSFDALFPDYAIAGLPESFGYILSAIIGTALLILTFKIFASFIHTPTNYDASIAKH</sequence>
<dbReference type="AlphaFoldDB" id="A0A5D6W3F0"/>
<dbReference type="Gene3D" id="1.10.1760.20">
    <property type="match status" value="1"/>
</dbReference>
<dbReference type="Pfam" id="PF13190">
    <property type="entry name" value="PDGLE"/>
    <property type="match status" value="1"/>
</dbReference>
<dbReference type="Proteomes" id="UP000323646">
    <property type="component" value="Unassembled WGS sequence"/>
</dbReference>
<evidence type="ECO:0000313" key="10">
    <source>
        <dbReference type="Proteomes" id="UP000323646"/>
    </source>
</evidence>
<keyword evidence="3" id="KW-1003">Cell membrane</keyword>
<feature type="transmembrane region" description="Helical" evidence="7">
    <location>
        <begin position="103"/>
        <end position="125"/>
    </location>
</feature>
<organism evidence="9 10">
    <name type="scientific">Selenomonas ruminis</name>
    <dbReference type="NCBI Taxonomy" id="2593411"/>
    <lineage>
        <taxon>Bacteria</taxon>
        <taxon>Bacillati</taxon>
        <taxon>Bacillota</taxon>
        <taxon>Negativicutes</taxon>
        <taxon>Selenomonadales</taxon>
        <taxon>Selenomonadaceae</taxon>
        <taxon>Selenomonas</taxon>
    </lineage>
</organism>
<dbReference type="NCBIfam" id="NF005598">
    <property type="entry name" value="PRK07331.1"/>
    <property type="match status" value="1"/>
</dbReference>
<dbReference type="PANTHER" id="PTHR34229:SF1">
    <property type="entry name" value="METAL TRANSPORT PROTEIN HI_1621-RELATED"/>
    <property type="match status" value="1"/>
</dbReference>
<evidence type="ECO:0000259" key="8">
    <source>
        <dbReference type="Pfam" id="PF13190"/>
    </source>
</evidence>
<evidence type="ECO:0000256" key="1">
    <source>
        <dbReference type="ARBA" id="ARBA00004651"/>
    </source>
</evidence>
<evidence type="ECO:0000313" key="9">
    <source>
        <dbReference type="EMBL" id="TYZ21348.1"/>
    </source>
</evidence>
<dbReference type="PANTHER" id="PTHR34229">
    <property type="entry name" value="METAL TRANSPORT PROTEIN HI_1621-RELATED"/>
    <property type="match status" value="1"/>
</dbReference>
<accession>A0A5D6W3F0</accession>
<feature type="transmembrane region" description="Helical" evidence="7">
    <location>
        <begin position="72"/>
        <end position="97"/>
    </location>
</feature>
<dbReference type="NCBIfam" id="NF008873">
    <property type="entry name" value="PRK11909.1"/>
    <property type="match status" value="1"/>
</dbReference>
<feature type="transmembrane region" description="Helical" evidence="7">
    <location>
        <begin position="231"/>
        <end position="254"/>
    </location>
</feature>
<feature type="transmembrane region" description="Helical" evidence="7">
    <location>
        <begin position="40"/>
        <end position="60"/>
    </location>
</feature>
<feature type="transmembrane region" description="Helical" evidence="7">
    <location>
        <begin position="7"/>
        <end position="28"/>
    </location>
</feature>
<keyword evidence="2" id="KW-0813">Transport</keyword>
<dbReference type="GO" id="GO:0000041">
    <property type="term" value="P:transition metal ion transport"/>
    <property type="evidence" value="ECO:0007669"/>
    <property type="project" value="InterPro"/>
</dbReference>
<proteinExistence type="predicted"/>
<protein>
    <submittedName>
        <fullName evidence="9">Cobalt transporter CbiM</fullName>
    </submittedName>
</protein>
<comment type="subcellular location">
    <subcellularLocation>
        <location evidence="1">Cell membrane</location>
        <topology evidence="1">Multi-pass membrane protein</topology>
    </subcellularLocation>
</comment>
<keyword evidence="5 7" id="KW-1133">Transmembrane helix</keyword>
<comment type="caution">
    <text evidence="9">The sequence shown here is derived from an EMBL/GenBank/DDBJ whole genome shotgun (WGS) entry which is preliminary data.</text>
</comment>
<evidence type="ECO:0000256" key="2">
    <source>
        <dbReference type="ARBA" id="ARBA00022448"/>
    </source>
</evidence>
<dbReference type="OrthoDB" id="5395048at2"/>
<evidence type="ECO:0000256" key="3">
    <source>
        <dbReference type="ARBA" id="ARBA00022475"/>
    </source>
</evidence>
<feature type="transmembrane region" description="Helical" evidence="7">
    <location>
        <begin position="301"/>
        <end position="322"/>
    </location>
</feature>
<keyword evidence="4 7" id="KW-0812">Transmembrane</keyword>
<keyword evidence="6 7" id="KW-0472">Membrane</keyword>
<dbReference type="Pfam" id="PF01891">
    <property type="entry name" value="CbiM"/>
    <property type="match status" value="1"/>
</dbReference>
<dbReference type="GO" id="GO:0005886">
    <property type="term" value="C:plasma membrane"/>
    <property type="evidence" value="ECO:0007669"/>
    <property type="project" value="UniProtKB-SubCell"/>
</dbReference>
<feature type="transmembrane region" description="Helical" evidence="7">
    <location>
        <begin position="137"/>
        <end position="161"/>
    </location>
</feature>